<gene>
    <name evidence="1" type="ORF">JW744_04290</name>
</gene>
<evidence type="ECO:0000313" key="2">
    <source>
        <dbReference type="Proteomes" id="UP000809243"/>
    </source>
</evidence>
<evidence type="ECO:0000313" key="1">
    <source>
        <dbReference type="EMBL" id="MBN2067660.1"/>
    </source>
</evidence>
<dbReference type="AlphaFoldDB" id="A0A938YRM9"/>
<proteinExistence type="predicted"/>
<protein>
    <submittedName>
        <fullName evidence="1">Uncharacterized protein</fullName>
    </submittedName>
</protein>
<organism evidence="1 2">
    <name type="scientific">Candidatus Iainarchaeum sp</name>
    <dbReference type="NCBI Taxonomy" id="3101447"/>
    <lineage>
        <taxon>Archaea</taxon>
        <taxon>Candidatus Iainarchaeota</taxon>
        <taxon>Candidatus Iainarchaeia</taxon>
        <taxon>Candidatus Iainarchaeales</taxon>
        <taxon>Candidatus Iainarchaeaceae</taxon>
        <taxon>Candidatus Iainarchaeum</taxon>
    </lineage>
</organism>
<dbReference type="Proteomes" id="UP000809243">
    <property type="component" value="Unassembled WGS sequence"/>
</dbReference>
<comment type="caution">
    <text evidence="1">The sequence shown here is derived from an EMBL/GenBank/DDBJ whole genome shotgun (WGS) entry which is preliminary data.</text>
</comment>
<accession>A0A938YRM9</accession>
<dbReference type="EMBL" id="JAFGDB010000073">
    <property type="protein sequence ID" value="MBN2067660.1"/>
    <property type="molecule type" value="Genomic_DNA"/>
</dbReference>
<name>A0A938YRM9_9ARCH</name>
<reference evidence="1" key="1">
    <citation type="submission" date="2021-01" db="EMBL/GenBank/DDBJ databases">
        <title>Active Sulfur Cycling in an Early Earth Analoge.</title>
        <authorList>
            <person name="Hahn C.R."/>
            <person name="Youssef N.H."/>
            <person name="Elshahed M."/>
        </authorList>
    </citation>
    <scope>NUCLEOTIDE SEQUENCE</scope>
    <source>
        <strain evidence="1">Zod_Metabat.1151</strain>
    </source>
</reference>
<sequence length="210" mass="23907">MAKQKERWGAYIKLNGPDANRYPNSTFLDYEVRLGRAGQKLEKNEVFASSPAISKRVGEINGKWKLDGKVFTGYIYLSIRAGEKIASIGSYHPVSKKSKIPEALRNSLRGLGFASRVELRVLKDLQKRFPGYLLRHPMGSTELRKAQFKKRGTELSGKPVPIQAEIQRIADYLGEEGMRRREGEEGVKRLLAARRKIAEKRQVIGRRPRK</sequence>